<dbReference type="AlphaFoldDB" id="A0A6H1ZBU6"/>
<organism evidence="1">
    <name type="scientific">viral metagenome</name>
    <dbReference type="NCBI Taxonomy" id="1070528"/>
    <lineage>
        <taxon>unclassified sequences</taxon>
        <taxon>metagenomes</taxon>
        <taxon>organismal metagenomes</taxon>
    </lineage>
</organism>
<dbReference type="EMBL" id="MT144596">
    <property type="protein sequence ID" value="QJH94115.1"/>
    <property type="molecule type" value="Genomic_DNA"/>
</dbReference>
<dbReference type="EMBL" id="MT143981">
    <property type="protein sequence ID" value="QJA44847.1"/>
    <property type="molecule type" value="Genomic_DNA"/>
</dbReference>
<gene>
    <name evidence="1" type="ORF">TM448A00151_0046</name>
    <name evidence="2" type="ORF">TM448B00189_0008</name>
</gene>
<evidence type="ECO:0000313" key="1">
    <source>
        <dbReference type="EMBL" id="QJA44847.1"/>
    </source>
</evidence>
<reference evidence="1" key="1">
    <citation type="submission" date="2020-03" db="EMBL/GenBank/DDBJ databases">
        <title>The deep terrestrial virosphere.</title>
        <authorList>
            <person name="Holmfeldt K."/>
            <person name="Nilsson E."/>
            <person name="Simone D."/>
            <person name="Lopez-Fernandez M."/>
            <person name="Wu X."/>
            <person name="de Brujin I."/>
            <person name="Lundin D."/>
            <person name="Andersson A."/>
            <person name="Bertilsson S."/>
            <person name="Dopson M."/>
        </authorList>
    </citation>
    <scope>NUCLEOTIDE SEQUENCE</scope>
    <source>
        <strain evidence="1">TM448A00151</strain>
        <strain evidence="2">TM448B00189</strain>
    </source>
</reference>
<proteinExistence type="predicted"/>
<name>A0A6H1ZBU6_9ZZZZ</name>
<accession>A0A6H1ZBU6</accession>
<sequence length="62" mass="7145">MKYSITKLVTITGNAKLPITQTFDFIASIEKAEVRDYSKELEVKDEVICGLIRKIKKLKEEK</sequence>
<evidence type="ECO:0000313" key="2">
    <source>
        <dbReference type="EMBL" id="QJH94115.1"/>
    </source>
</evidence>
<protein>
    <submittedName>
        <fullName evidence="1">Uncharacterized protein</fullName>
    </submittedName>
</protein>